<dbReference type="InterPro" id="IPR038937">
    <property type="entry name" value="RopGEF"/>
</dbReference>
<dbReference type="PANTHER" id="PTHR33101">
    <property type="entry name" value="ROP GUANINE NUCLEOTIDE EXCHANGE FACTOR 1"/>
    <property type="match status" value="1"/>
</dbReference>
<dbReference type="InterPro" id="IPR005512">
    <property type="entry name" value="PRONE_dom"/>
</dbReference>
<organism evidence="5 6">
    <name type="scientific">Rehmannia glutinosa</name>
    <name type="common">Chinese foxglove</name>
    <dbReference type="NCBI Taxonomy" id="99300"/>
    <lineage>
        <taxon>Eukaryota</taxon>
        <taxon>Viridiplantae</taxon>
        <taxon>Streptophyta</taxon>
        <taxon>Embryophyta</taxon>
        <taxon>Tracheophyta</taxon>
        <taxon>Spermatophyta</taxon>
        <taxon>Magnoliopsida</taxon>
        <taxon>eudicotyledons</taxon>
        <taxon>Gunneridae</taxon>
        <taxon>Pentapetalae</taxon>
        <taxon>asterids</taxon>
        <taxon>lamiids</taxon>
        <taxon>Lamiales</taxon>
        <taxon>Orobanchaceae</taxon>
        <taxon>Rehmannieae</taxon>
        <taxon>Rehmannia</taxon>
    </lineage>
</organism>
<dbReference type="Gene3D" id="1.20.58.2010">
    <property type="entry name" value="PRONE domain, subdomain 1"/>
    <property type="match status" value="2"/>
</dbReference>
<keyword evidence="1 2" id="KW-0344">Guanine-nucleotide releasing factor</keyword>
<keyword evidence="6" id="KW-1185">Reference proteome</keyword>
<feature type="region of interest" description="Disordered" evidence="3">
    <location>
        <begin position="1"/>
        <end position="23"/>
    </location>
</feature>
<dbReference type="Pfam" id="PF03759">
    <property type="entry name" value="PRONE"/>
    <property type="match status" value="1"/>
</dbReference>
<evidence type="ECO:0000256" key="2">
    <source>
        <dbReference type="PROSITE-ProRule" id="PRU00663"/>
    </source>
</evidence>
<dbReference type="EMBL" id="JABTTQ020000002">
    <property type="protein sequence ID" value="KAK6162333.1"/>
    <property type="molecule type" value="Genomic_DNA"/>
</dbReference>
<reference evidence="5 6" key="1">
    <citation type="journal article" date="2021" name="Comput. Struct. Biotechnol. J.">
        <title>De novo genome assembly of the potent medicinal plant Rehmannia glutinosa using nanopore technology.</title>
        <authorList>
            <person name="Ma L."/>
            <person name="Dong C."/>
            <person name="Song C."/>
            <person name="Wang X."/>
            <person name="Zheng X."/>
            <person name="Niu Y."/>
            <person name="Chen S."/>
            <person name="Feng W."/>
        </authorList>
    </citation>
    <scope>NUCLEOTIDE SEQUENCE [LARGE SCALE GENOMIC DNA]</scope>
    <source>
        <strain evidence="5">DH-2019</strain>
    </source>
</reference>
<name>A0ABR0XSX7_REHGL</name>
<evidence type="ECO:0000313" key="6">
    <source>
        <dbReference type="Proteomes" id="UP001318860"/>
    </source>
</evidence>
<dbReference type="PANTHER" id="PTHR33101:SF47">
    <property type="entry name" value="ROP GUANINE NUCLEOTIDE EXCHANGE FACTOR 2-RELATED"/>
    <property type="match status" value="1"/>
</dbReference>
<gene>
    <name evidence="5" type="ORF">DH2020_002174</name>
</gene>
<evidence type="ECO:0000256" key="1">
    <source>
        <dbReference type="ARBA" id="ARBA00022658"/>
    </source>
</evidence>
<dbReference type="PROSITE" id="PS51334">
    <property type="entry name" value="PRONE"/>
    <property type="match status" value="1"/>
</dbReference>
<evidence type="ECO:0000259" key="4">
    <source>
        <dbReference type="PROSITE" id="PS51334"/>
    </source>
</evidence>
<dbReference type="Proteomes" id="UP001318860">
    <property type="component" value="Unassembled WGS sequence"/>
</dbReference>
<sequence length="471" mass="53609">MDSISNSDENYELGYQPSPSSVDQSLFTETTSYSIMSGDSFAYCRTNSEASAFSEHTDDNSYSEVASPHCWQGLKSPARAALSRLGMRQHKHGMDEEIMDLELELMKERFSKLLLGEDMSGSGKGVCTAVSISNAITNLYASVFGQHQRLEPLHTDKKLMWKREMNCLLSVCDYIVEFSPTLQNLKDGTTLEVMTSRPRSDIYINLPALRKLDAMLLGILDSFQETEFWYAEQGSMSGNSTRSGSFRRIVQPQSQRKDEKWWLPVPCVSPDGLSEKCKKHLRQKRDCAYQIHKAAMAINSGILAEMQIPESYMASLPKSGKASVGDTIYRYMYNAEKFSPDHQLDSLNISSEHEALELADKVEASMYTWRRKMCMAHSKSSWDMVKDLMSDIDRNDKNHILAERAETLLFCLKQRYPELSQTTLDTSKIQYNKARQAVLESYSRVLEGLAFNIVAWIEDLLFVDKTMKNQE</sequence>
<protein>
    <recommendedName>
        <fullName evidence="4">PRONE domain-containing protein</fullName>
    </recommendedName>
</protein>
<feature type="domain" description="PRONE" evidence="4">
    <location>
        <begin position="93"/>
        <end position="471"/>
    </location>
</feature>
<evidence type="ECO:0000256" key="3">
    <source>
        <dbReference type="SAM" id="MobiDB-lite"/>
    </source>
</evidence>
<evidence type="ECO:0000313" key="5">
    <source>
        <dbReference type="EMBL" id="KAK6162333.1"/>
    </source>
</evidence>
<accession>A0ABR0XSX7</accession>
<comment type="caution">
    <text evidence="5">The sequence shown here is derived from an EMBL/GenBank/DDBJ whole genome shotgun (WGS) entry which is preliminary data.</text>
</comment>
<proteinExistence type="predicted"/>